<dbReference type="Gene3D" id="3.30.310.70">
    <property type="entry name" value="TT1751-like domain"/>
    <property type="match status" value="1"/>
</dbReference>
<sequence length="132" mass="14058">MSNQGYTINRTFENDSFDAIVERTRNALADQGFGVLTEIDVKATMKKKIDADMDNYLILGACNPKLAFSALQSEPRIGAMLPCNVIVRSTPGHGVEVSAVDPVASMQAVENSELGAVAGQVRGMLETVVAAI</sequence>
<proteinExistence type="predicted"/>
<dbReference type="InterPro" id="IPR016796">
    <property type="entry name" value="UCP021774"/>
</dbReference>
<feature type="domain" description="DUF302" evidence="1">
    <location>
        <begin position="39"/>
        <end position="102"/>
    </location>
</feature>
<dbReference type="InterPro" id="IPR035923">
    <property type="entry name" value="TT1751-like_sf"/>
</dbReference>
<comment type="caution">
    <text evidence="2">The sequence shown here is derived from an EMBL/GenBank/DDBJ whole genome shotgun (WGS) entry which is preliminary data.</text>
</comment>
<evidence type="ECO:0000313" key="3">
    <source>
        <dbReference type="Proteomes" id="UP001196509"/>
    </source>
</evidence>
<dbReference type="InterPro" id="IPR005180">
    <property type="entry name" value="DUF302"/>
</dbReference>
<dbReference type="RefSeq" id="WP_220228920.1">
    <property type="nucleotide sequence ID" value="NZ_JAICBX010000002.1"/>
</dbReference>
<dbReference type="CDD" id="cd14797">
    <property type="entry name" value="DUF302"/>
    <property type="match status" value="1"/>
</dbReference>
<dbReference type="Pfam" id="PF03625">
    <property type="entry name" value="DUF302"/>
    <property type="match status" value="1"/>
</dbReference>
<dbReference type="PIRSF" id="PIRSF021774">
    <property type="entry name" value="UCP021774"/>
    <property type="match status" value="1"/>
</dbReference>
<dbReference type="SUPFAM" id="SSF103247">
    <property type="entry name" value="TT1751-like"/>
    <property type="match status" value="1"/>
</dbReference>
<gene>
    <name evidence="2" type="ORF">K1W69_13885</name>
</gene>
<reference evidence="2" key="1">
    <citation type="submission" date="2021-08" db="EMBL/GenBank/DDBJ databases">
        <title>Hoeflea bacterium WL0058 sp. nov., isolated from the sediment.</title>
        <authorList>
            <person name="Wang L."/>
            <person name="Zhang D."/>
        </authorList>
    </citation>
    <scope>NUCLEOTIDE SEQUENCE</scope>
    <source>
        <strain evidence="2">WL0058</strain>
    </source>
</reference>
<dbReference type="Proteomes" id="UP001196509">
    <property type="component" value="Unassembled WGS sequence"/>
</dbReference>
<dbReference type="PANTHER" id="PTHR38342">
    <property type="entry name" value="SLR5037 PROTEIN"/>
    <property type="match status" value="1"/>
</dbReference>
<protein>
    <submittedName>
        <fullName evidence="2">DUF302 domain-containing protein</fullName>
    </submittedName>
</protein>
<dbReference type="AlphaFoldDB" id="A0AAE2ZRG7"/>
<organism evidence="2 3">
    <name type="scientific">Flavimaribacter sediminis</name>
    <dbReference type="NCBI Taxonomy" id="2865987"/>
    <lineage>
        <taxon>Bacteria</taxon>
        <taxon>Pseudomonadati</taxon>
        <taxon>Pseudomonadota</taxon>
        <taxon>Alphaproteobacteria</taxon>
        <taxon>Hyphomicrobiales</taxon>
        <taxon>Rhizobiaceae</taxon>
        <taxon>Flavimaribacter</taxon>
    </lineage>
</organism>
<evidence type="ECO:0000259" key="1">
    <source>
        <dbReference type="Pfam" id="PF03625"/>
    </source>
</evidence>
<evidence type="ECO:0000313" key="2">
    <source>
        <dbReference type="EMBL" id="MBW8638282.1"/>
    </source>
</evidence>
<dbReference type="EMBL" id="JAICBX010000002">
    <property type="protein sequence ID" value="MBW8638282.1"/>
    <property type="molecule type" value="Genomic_DNA"/>
</dbReference>
<dbReference type="PANTHER" id="PTHR38342:SF1">
    <property type="entry name" value="SLR5037 PROTEIN"/>
    <property type="match status" value="1"/>
</dbReference>
<accession>A0AAE2ZRG7</accession>
<name>A0AAE2ZRG7_9HYPH</name>
<keyword evidence="3" id="KW-1185">Reference proteome</keyword>